<dbReference type="Gene3D" id="3.20.20.150">
    <property type="entry name" value="Divalent-metal-dependent TIM barrel enzymes"/>
    <property type="match status" value="1"/>
</dbReference>
<dbReference type="CDD" id="cd08342">
    <property type="entry name" value="HPPD_N_like"/>
    <property type="match status" value="1"/>
</dbReference>
<proteinExistence type="inferred from homology"/>
<dbReference type="InterPro" id="IPR043700">
    <property type="entry name" value="DSD"/>
</dbReference>
<evidence type="ECO:0000256" key="1">
    <source>
        <dbReference type="ARBA" id="ARBA00022723"/>
    </source>
</evidence>
<dbReference type="InterPro" id="IPR029068">
    <property type="entry name" value="Glyas_Bleomycin-R_OHBP_Dase"/>
</dbReference>
<accession>A0A423PAM0</accession>
<dbReference type="EC" id="4.2.1.118" evidence="2"/>
<dbReference type="NCBIfam" id="NF042435">
    <property type="entry name" value="DhshikDhtase_QuiC"/>
    <property type="match status" value="1"/>
</dbReference>
<dbReference type="InterPro" id="IPR037523">
    <property type="entry name" value="VOC_core"/>
</dbReference>
<dbReference type="Pfam" id="PF01261">
    <property type="entry name" value="AP_endonuc_2"/>
    <property type="match status" value="1"/>
</dbReference>
<dbReference type="InterPro" id="IPR036237">
    <property type="entry name" value="Xyl_isomerase-like_sf"/>
</dbReference>
<keyword evidence="4" id="KW-0560">Oxidoreductase</keyword>
<dbReference type="InterPro" id="IPR050009">
    <property type="entry name" value="QuiC"/>
</dbReference>
<comment type="catalytic activity">
    <reaction evidence="2">
        <text>3-dehydroshikimate = 3,4-dihydroxybenzoate + H2O</text>
        <dbReference type="Rhea" id="RHEA:24848"/>
        <dbReference type="ChEBI" id="CHEBI:15377"/>
        <dbReference type="ChEBI" id="CHEBI:16630"/>
        <dbReference type="ChEBI" id="CHEBI:36241"/>
        <dbReference type="EC" id="4.2.1.118"/>
    </reaction>
</comment>
<dbReference type="PROSITE" id="PS51819">
    <property type="entry name" value="VOC"/>
    <property type="match status" value="2"/>
</dbReference>
<dbReference type="PANTHER" id="PTHR12110:SF21">
    <property type="entry name" value="XYLOSE ISOMERASE-LIKE TIM BARREL DOMAIN-CONTAINING PROTEIN"/>
    <property type="match status" value="1"/>
</dbReference>
<dbReference type="RefSeq" id="WP_099757239.1">
    <property type="nucleotide sequence ID" value="NZ_MOBZ01000003.1"/>
</dbReference>
<comment type="similarity">
    <text evidence="2">Belongs to the bacterial two-domain DSD family.</text>
</comment>
<keyword evidence="1 2" id="KW-0479">Metal-binding</keyword>
<dbReference type="AlphaFoldDB" id="A0A423PAM0"/>
<keyword evidence="2" id="KW-0456">Lyase</keyword>
<organism evidence="4 5">
    <name type="scientific">Pseudomonas fluorescens</name>
    <dbReference type="NCBI Taxonomy" id="294"/>
    <lineage>
        <taxon>Bacteria</taxon>
        <taxon>Pseudomonadati</taxon>
        <taxon>Pseudomonadota</taxon>
        <taxon>Gammaproteobacteria</taxon>
        <taxon>Pseudomonadales</taxon>
        <taxon>Pseudomonadaceae</taxon>
        <taxon>Pseudomonas</taxon>
    </lineage>
</organism>
<dbReference type="Proteomes" id="UP000283619">
    <property type="component" value="Unassembled WGS sequence"/>
</dbReference>
<evidence type="ECO:0000313" key="5">
    <source>
        <dbReference type="Proteomes" id="UP000283619"/>
    </source>
</evidence>
<dbReference type="GO" id="GO:0046872">
    <property type="term" value="F:metal ion binding"/>
    <property type="evidence" value="ECO:0007669"/>
    <property type="project" value="UniProtKB-UniRule"/>
</dbReference>
<feature type="binding site" evidence="2">
    <location>
        <position position="239"/>
    </location>
    <ligand>
        <name>a divalent metal cation</name>
        <dbReference type="ChEBI" id="CHEBI:60240"/>
        <note>catalytic</note>
    </ligand>
</feature>
<name>A0A423PAM0_PSEFL</name>
<feature type="domain" description="VOC" evidence="3">
    <location>
        <begin position="438"/>
        <end position="588"/>
    </location>
</feature>
<dbReference type="InterPro" id="IPR013022">
    <property type="entry name" value="Xyl_isomerase-like_TIM-brl"/>
</dbReference>
<keyword evidence="4" id="KW-0670">Pyruvate</keyword>
<protein>
    <recommendedName>
        <fullName evidence="2">3-dehydroshikimate dehydratase</fullName>
        <shortName evidence="2">DSD</shortName>
        <ecNumber evidence="2">4.2.1.118</ecNumber>
    </recommendedName>
</protein>
<comment type="function">
    <text evidence="2">Catalyzes the conversion of 3-dehydroshikimate to protocatechuate (3,4-dihydroxybenzoate), a common intermediate of quinate and shikimate degradation pathways.</text>
</comment>
<feature type="domain" description="VOC" evidence="3">
    <location>
        <begin position="296"/>
        <end position="415"/>
    </location>
</feature>
<dbReference type="Gene3D" id="3.10.180.10">
    <property type="entry name" value="2,3-Dihydroxybiphenyl 1,2-Dioxygenase, domain 1"/>
    <property type="match status" value="2"/>
</dbReference>
<dbReference type="InterPro" id="IPR041736">
    <property type="entry name" value="4OHPhenylPyrv_dOase_N"/>
</dbReference>
<dbReference type="GO" id="GO:0051213">
    <property type="term" value="F:dioxygenase activity"/>
    <property type="evidence" value="ECO:0007669"/>
    <property type="project" value="UniProtKB-KW"/>
</dbReference>
<dbReference type="HAMAP" id="MF_02238">
    <property type="entry name" value="DSD"/>
    <property type="match status" value="1"/>
</dbReference>
<sequence length="633" mass="70230">MQRSIATVSLSGTLPEKLEAIAAAGFDGVEIFENDLLYYDGSPREIKQMCADLGIAITLFQPFRDFEGCRRDRLARNLERAERKFDLMQELGTDLVLVCSNASADSVGDQQILVDDLRLLAEHAGARGLRIGYEALAWGRHVNTYQQVWDIVRQADHPSLGVLLDSFHTLSLKGDPRAIADIPGDKIFFVQMADAPILQMDVLEWSRHFRCFPGQGEFDLPGFLAPIIQSGYTGPLSLEIFNDGFRAAPPRANAADGLRSLLYLEEKTRQRLEQEATPVANREILFETPKASEYNGIEFLEFAVDESLGAKLSNWLERLGFVKAGQHRSKSVSLLRQGDINLILNSEPYSFAHSFFEAHGPSLCATAVRVKDSASALARAVAYKGQPYRGLVGPNELELAAVRAPDGSLIYLVDEQADVYGTDFNLLADAPARGGLKRIDHMAMALPADSLDSWVLFYKSLLDFEADDEVVLPDPYGLVKSRALRSRDSSIRLPLNISENRNTAISHALSSYRGSGVHHIAFDCDDIFAEVSRAKEAGVPLLDIPLNYYDDLAARFDFDDEFLSELAYYNVLYDRDAQGGELFHVYTEPFEGRFFFEIIQRKNGYAGYGAANVAVRLAAMAKSRSGAVRQAKL</sequence>
<feature type="binding site" evidence="2">
    <location>
        <position position="597"/>
    </location>
    <ligand>
        <name>Mg(2+)</name>
        <dbReference type="ChEBI" id="CHEBI:18420"/>
    </ligand>
</feature>
<feature type="binding site" evidence="2">
    <location>
        <position position="134"/>
    </location>
    <ligand>
        <name>a divalent metal cation</name>
        <dbReference type="ChEBI" id="CHEBI:60240"/>
        <note>catalytic</note>
    </ligand>
</feature>
<evidence type="ECO:0000256" key="2">
    <source>
        <dbReference type="HAMAP-Rule" id="MF_02238"/>
    </source>
</evidence>
<feature type="binding site" evidence="2">
    <location>
        <position position="519"/>
    </location>
    <ligand>
        <name>Mg(2+)</name>
        <dbReference type="ChEBI" id="CHEBI:18420"/>
    </ligand>
</feature>
<dbReference type="UniPathway" id="UPA00088"/>
<comment type="cofactor">
    <cofactor evidence="2">
        <name>a divalent metal cation</name>
        <dbReference type="ChEBI" id="CHEBI:60240"/>
    </cofactor>
</comment>
<dbReference type="InterPro" id="IPR050312">
    <property type="entry name" value="IolE/XylAMocC-like"/>
</dbReference>
<dbReference type="InterPro" id="IPR041735">
    <property type="entry name" value="4OHPhenylPyrv_dOase_C"/>
</dbReference>
<reference evidence="4 5" key="1">
    <citation type="submission" date="2016-10" db="EMBL/GenBank/DDBJ databases">
        <title>Comparative genome analysis of multiple Pseudomonas spp. focuses on biocontrol and plant growth promoting traits.</title>
        <authorList>
            <person name="Tao X.-Y."/>
            <person name="Taylor C.G."/>
        </authorList>
    </citation>
    <scope>NUCLEOTIDE SEQUENCE [LARGE SCALE GENOMIC DNA]</scope>
    <source>
        <strain evidence="4 5">36G2</strain>
    </source>
</reference>
<gene>
    <name evidence="4" type="ORF">BK673_05495</name>
</gene>
<feature type="binding site" evidence="2">
    <location>
        <position position="191"/>
    </location>
    <ligand>
        <name>a divalent metal cation</name>
        <dbReference type="ChEBI" id="CHEBI:60240"/>
        <note>catalytic</note>
    </ligand>
</feature>
<dbReference type="PANTHER" id="PTHR12110">
    <property type="entry name" value="HYDROXYPYRUVATE ISOMERASE"/>
    <property type="match status" value="1"/>
</dbReference>
<feature type="binding site" evidence="2">
    <location>
        <position position="165"/>
    </location>
    <ligand>
        <name>a divalent metal cation</name>
        <dbReference type="ChEBI" id="CHEBI:60240"/>
        <note>catalytic</note>
    </ligand>
</feature>
<dbReference type="SUPFAM" id="SSF54593">
    <property type="entry name" value="Glyoxalase/Bleomycin resistance protein/Dihydroxybiphenyl dioxygenase"/>
    <property type="match status" value="1"/>
</dbReference>
<dbReference type="GO" id="GO:0046279">
    <property type="term" value="P:3,4-dihydroxybenzoate biosynthetic process"/>
    <property type="evidence" value="ECO:0007669"/>
    <property type="project" value="UniProtKB-UniRule"/>
</dbReference>
<feature type="binding site" evidence="2">
    <location>
        <position position="441"/>
    </location>
    <ligand>
        <name>Mg(2+)</name>
        <dbReference type="ChEBI" id="CHEBI:18420"/>
    </ligand>
</feature>
<evidence type="ECO:0000259" key="3">
    <source>
        <dbReference type="PROSITE" id="PS51819"/>
    </source>
</evidence>
<dbReference type="EMBL" id="MOBZ01000003">
    <property type="protein sequence ID" value="ROO12667.1"/>
    <property type="molecule type" value="Genomic_DNA"/>
</dbReference>
<dbReference type="Pfam" id="PF14696">
    <property type="entry name" value="Glyoxalase_5"/>
    <property type="match status" value="1"/>
</dbReference>
<comment type="caution">
    <text evidence="4">The sequence shown here is derived from an EMBL/GenBank/DDBJ whole genome shotgun (WGS) entry which is preliminary data.</text>
</comment>
<dbReference type="InterPro" id="IPR004360">
    <property type="entry name" value="Glyas_Fos-R_dOase_dom"/>
</dbReference>
<dbReference type="SUPFAM" id="SSF51658">
    <property type="entry name" value="Xylose isomerase-like"/>
    <property type="match status" value="1"/>
</dbReference>
<keyword evidence="4" id="KW-0223">Dioxygenase</keyword>
<dbReference type="GO" id="GO:0046565">
    <property type="term" value="F:3-dehydroshikimate dehydratase activity"/>
    <property type="evidence" value="ECO:0007669"/>
    <property type="project" value="UniProtKB-UniRule"/>
</dbReference>
<comment type="pathway">
    <text evidence="2">Aromatic compound metabolism; 3,4-dihydroxybenzoate biosynthesis.</text>
</comment>
<dbReference type="Pfam" id="PF00903">
    <property type="entry name" value="Glyoxalase"/>
    <property type="match status" value="1"/>
</dbReference>
<evidence type="ECO:0000313" key="4">
    <source>
        <dbReference type="EMBL" id="ROO12667.1"/>
    </source>
</evidence>
<dbReference type="CDD" id="cd07250">
    <property type="entry name" value="HPPD_C_like"/>
    <property type="match status" value="1"/>
</dbReference>